<keyword evidence="3" id="KW-1185">Reference proteome</keyword>
<organism evidence="2 3">
    <name type="scientific">Fusarium ambrosium</name>
    <dbReference type="NCBI Taxonomy" id="131363"/>
    <lineage>
        <taxon>Eukaryota</taxon>
        <taxon>Fungi</taxon>
        <taxon>Dikarya</taxon>
        <taxon>Ascomycota</taxon>
        <taxon>Pezizomycotina</taxon>
        <taxon>Sordariomycetes</taxon>
        <taxon>Hypocreomycetidae</taxon>
        <taxon>Hypocreales</taxon>
        <taxon>Nectriaceae</taxon>
        <taxon>Fusarium</taxon>
        <taxon>Fusarium solani species complex</taxon>
    </lineage>
</organism>
<evidence type="ECO:0000256" key="1">
    <source>
        <dbReference type="SAM" id="MobiDB-lite"/>
    </source>
</evidence>
<dbReference type="AlphaFoldDB" id="A0A428V2V5"/>
<accession>A0A428V2V5</accession>
<feature type="compositionally biased region" description="Polar residues" evidence="1">
    <location>
        <begin position="31"/>
        <end position="43"/>
    </location>
</feature>
<name>A0A428V2V5_9HYPO</name>
<sequence>MSSAESSAMSMVMANAQVSATILLLDGLRQSSRSQSALPEQNGTAGGHRRRRDEPEESG</sequence>
<protein>
    <submittedName>
        <fullName evidence="2">Uncharacterized protein</fullName>
    </submittedName>
</protein>
<dbReference type="Proteomes" id="UP000288429">
    <property type="component" value="Unassembled WGS sequence"/>
</dbReference>
<evidence type="ECO:0000313" key="3">
    <source>
        <dbReference type="Proteomes" id="UP000288429"/>
    </source>
</evidence>
<feature type="region of interest" description="Disordered" evidence="1">
    <location>
        <begin position="31"/>
        <end position="59"/>
    </location>
</feature>
<dbReference type="EMBL" id="NIZV01000002">
    <property type="protein sequence ID" value="RSM20852.1"/>
    <property type="molecule type" value="Genomic_DNA"/>
</dbReference>
<evidence type="ECO:0000313" key="2">
    <source>
        <dbReference type="EMBL" id="RSM20852.1"/>
    </source>
</evidence>
<comment type="caution">
    <text evidence="2">The sequence shown here is derived from an EMBL/GenBank/DDBJ whole genome shotgun (WGS) entry which is preliminary data.</text>
</comment>
<gene>
    <name evidence="2" type="ORF">CDV31_000223</name>
</gene>
<reference evidence="2 3" key="1">
    <citation type="submission" date="2017-06" db="EMBL/GenBank/DDBJ databases">
        <title>Cmopartive genomic analysis of Ambrosia Fusariam Clade fungi.</title>
        <authorList>
            <person name="Stajich J.E."/>
            <person name="Carrillo J."/>
            <person name="Kijimoto T."/>
            <person name="Eskalen A."/>
            <person name="O'Donnell K."/>
            <person name="Kasson M."/>
        </authorList>
    </citation>
    <scope>NUCLEOTIDE SEQUENCE [LARGE SCALE GENOMIC DNA]</scope>
    <source>
        <strain evidence="2 3">NRRL 20438</strain>
    </source>
</reference>
<proteinExistence type="predicted"/>